<dbReference type="Gene3D" id="3.30.70.2800">
    <property type="match status" value="1"/>
</dbReference>
<protein>
    <recommendedName>
        <fullName evidence="4">Beta/gamma crystallin 'Greek key' domain-containing protein</fullName>
    </recommendedName>
</protein>
<evidence type="ECO:0000256" key="2">
    <source>
        <dbReference type="ARBA" id="ARBA00022737"/>
    </source>
</evidence>
<evidence type="ECO:0000313" key="6">
    <source>
        <dbReference type="EMBL" id="RWS10250.1"/>
    </source>
</evidence>
<keyword evidence="2" id="KW-0677">Repeat</keyword>
<dbReference type="OrthoDB" id="6513868at2759"/>
<accession>A0A3S3PY11</accession>
<keyword evidence="7" id="KW-1185">Reference proteome</keyword>
<dbReference type="EMBL" id="NCKU01002167">
    <property type="protein sequence ID" value="RWS10250.1"/>
    <property type="molecule type" value="Genomic_DNA"/>
</dbReference>
<dbReference type="AlphaFoldDB" id="A0A3S3PY11"/>
<evidence type="ECO:0000259" key="4">
    <source>
        <dbReference type="SMART" id="SM00247"/>
    </source>
</evidence>
<evidence type="ECO:0000313" key="5">
    <source>
        <dbReference type="EMBL" id="RWS10243.1"/>
    </source>
</evidence>
<dbReference type="Proteomes" id="UP000285301">
    <property type="component" value="Unassembled WGS sequence"/>
</dbReference>
<proteinExistence type="inferred from homology"/>
<dbReference type="InterPro" id="IPR011024">
    <property type="entry name" value="G_crystallin-like"/>
</dbReference>
<comment type="caution">
    <text evidence="5">The sequence shown here is derived from an EMBL/GenBank/DDBJ whole genome shotgun (WGS) entry which is preliminary data.</text>
</comment>
<keyword evidence="3" id="KW-0732">Signal</keyword>
<evidence type="ECO:0000256" key="1">
    <source>
        <dbReference type="ARBA" id="ARBA00009646"/>
    </source>
</evidence>
<reference evidence="5" key="2">
    <citation type="submission" date="2018-11" db="EMBL/GenBank/DDBJ databases">
        <title>Trombidioid mite genomics.</title>
        <authorList>
            <person name="Dong X."/>
        </authorList>
    </citation>
    <scope>NUCLEOTIDE SEQUENCE</scope>
    <source>
        <strain evidence="5">UoL-WK</strain>
    </source>
</reference>
<organism evidence="5 7">
    <name type="scientific">Dinothrombium tinctorium</name>
    <dbReference type="NCBI Taxonomy" id="1965070"/>
    <lineage>
        <taxon>Eukaryota</taxon>
        <taxon>Metazoa</taxon>
        <taxon>Ecdysozoa</taxon>
        <taxon>Arthropoda</taxon>
        <taxon>Chelicerata</taxon>
        <taxon>Arachnida</taxon>
        <taxon>Acari</taxon>
        <taxon>Acariformes</taxon>
        <taxon>Trombidiformes</taxon>
        <taxon>Prostigmata</taxon>
        <taxon>Anystina</taxon>
        <taxon>Parasitengona</taxon>
        <taxon>Trombidioidea</taxon>
        <taxon>Trombidiidae</taxon>
        <taxon>Dinothrombium</taxon>
    </lineage>
</organism>
<dbReference type="InterPro" id="IPR025061">
    <property type="entry name" value="Diedel"/>
</dbReference>
<feature type="domain" description="Beta/gamma crystallin 'Greek key'" evidence="4">
    <location>
        <begin position="67"/>
        <end position="168"/>
    </location>
</feature>
<evidence type="ECO:0000313" key="7">
    <source>
        <dbReference type="Proteomes" id="UP000285301"/>
    </source>
</evidence>
<dbReference type="Gene3D" id="2.60.20.10">
    <property type="entry name" value="Crystallins"/>
    <property type="match status" value="1"/>
</dbReference>
<name>A0A3S3PY11_9ACAR</name>
<gene>
    <name evidence="5" type="ORF">B4U79_02957</name>
    <name evidence="6" type="ORF">B4U79_09680</name>
</gene>
<dbReference type="Pfam" id="PF13164">
    <property type="entry name" value="Diedel"/>
    <property type="match status" value="1"/>
</dbReference>
<dbReference type="SUPFAM" id="SSF49695">
    <property type="entry name" value="gamma-Crystallin-like"/>
    <property type="match status" value="1"/>
</dbReference>
<feature type="signal peptide" evidence="3">
    <location>
        <begin position="1"/>
        <end position="20"/>
    </location>
</feature>
<evidence type="ECO:0000256" key="3">
    <source>
        <dbReference type="SAM" id="SignalP"/>
    </source>
</evidence>
<dbReference type="SMART" id="SM00247">
    <property type="entry name" value="XTALbg"/>
    <property type="match status" value="1"/>
</dbReference>
<sequence>MNKLFVKILLICFIAFEILSQWLVVAVCCRTTNGICADGKKGTPYCGYGSCNMFGCNCDGGCREGWSVTVYTGEQFTGGKRDFLAGYDDCIDITDGVCNGRLFKSACSGFNNQISSVNTHGNCVRLYEKRGCKGYSVRLTHDERKCSSKLKNCNFDNKTSSISSCKYVNDD</sequence>
<reference evidence="5 7" key="1">
    <citation type="journal article" date="2018" name="Gigascience">
        <title>Genomes of trombidid mites reveal novel predicted allergens and laterally-transferred genes associated with secondary metabolism.</title>
        <authorList>
            <person name="Dong X."/>
            <person name="Chaisiri K."/>
            <person name="Xia D."/>
            <person name="Armstrong S.D."/>
            <person name="Fang Y."/>
            <person name="Donnelly M.J."/>
            <person name="Kadowaki T."/>
            <person name="McGarry J.W."/>
            <person name="Darby A.C."/>
            <person name="Makepeace B.L."/>
        </authorList>
    </citation>
    <scope>NUCLEOTIDE SEQUENCE [LARGE SCALE GENOMIC DNA]</scope>
    <source>
        <strain evidence="5">UoL-WK</strain>
    </source>
</reference>
<comment type="similarity">
    <text evidence="1">Belongs to the beta/gamma-crystallin family.</text>
</comment>
<dbReference type="EMBL" id="NCKU01002168">
    <property type="protein sequence ID" value="RWS10243.1"/>
    <property type="molecule type" value="Genomic_DNA"/>
</dbReference>
<feature type="chain" id="PRO_5033399061" description="Beta/gamma crystallin 'Greek key' domain-containing protein" evidence="3">
    <location>
        <begin position="21"/>
        <end position="171"/>
    </location>
</feature>
<dbReference type="InterPro" id="IPR001064">
    <property type="entry name" value="Beta/gamma_crystallin"/>
</dbReference>